<dbReference type="InterPro" id="IPR029063">
    <property type="entry name" value="SAM-dependent_MTases_sf"/>
</dbReference>
<dbReference type="GO" id="GO:0009307">
    <property type="term" value="P:DNA restriction-modification system"/>
    <property type="evidence" value="ECO:0007669"/>
    <property type="project" value="InterPro"/>
</dbReference>
<evidence type="ECO:0000256" key="1">
    <source>
        <dbReference type="ARBA" id="ARBA00006594"/>
    </source>
</evidence>
<sequence>MKGLLTYYGGKQKLAPYILELIPTHVLYAEPFAGGAAVFFNKRPSRVEVLNDTNGELMNFYKVVKSRFDDLFTLVTTTLHSREEHQHAWIIYSYPKLFDEVKRAWAVWVLSMQGFSGQLNSTWGYDVTDNTTSKKNIVSRHEFTRQYARRLEGVQLENANALYIIKSRDHADAFFYCDPPYFNSHLGHYKGYSKEDFIQLLEALQAIKGKFLLSSYPSKVLEEFVSRNGWQQQQFEQLVTVNIKNGNPKSKTEVLTSNYPLLPNNQLLLF</sequence>
<reference evidence="7 8" key="1">
    <citation type="submission" date="2019-12" db="EMBL/GenBank/DDBJ databases">
        <title>Chitinophaga sp. strain ysch24 (GDMCC 1.1355), whole genome shotgun sequence.</title>
        <authorList>
            <person name="Zhang X."/>
        </authorList>
    </citation>
    <scope>NUCLEOTIDE SEQUENCE [LARGE SCALE GENOMIC DNA]</scope>
    <source>
        <strain evidence="8">ysch24</strain>
    </source>
</reference>
<dbReference type="PRINTS" id="PR00505">
    <property type="entry name" value="D12N6MTFRASE"/>
</dbReference>
<keyword evidence="4" id="KW-0808">Transferase</keyword>
<keyword evidence="3 7" id="KW-0489">Methyltransferase</keyword>
<evidence type="ECO:0000256" key="3">
    <source>
        <dbReference type="ARBA" id="ARBA00022603"/>
    </source>
</evidence>
<dbReference type="EC" id="2.1.1.72" evidence="2"/>
<evidence type="ECO:0000256" key="4">
    <source>
        <dbReference type="ARBA" id="ARBA00022679"/>
    </source>
</evidence>
<gene>
    <name evidence="7" type="ORF">GO493_05390</name>
</gene>
<dbReference type="AlphaFoldDB" id="A0A7K1U110"/>
<evidence type="ECO:0000256" key="6">
    <source>
        <dbReference type="ARBA" id="ARBA00047942"/>
    </source>
</evidence>
<dbReference type="Proteomes" id="UP000461730">
    <property type="component" value="Unassembled WGS sequence"/>
</dbReference>
<evidence type="ECO:0000256" key="2">
    <source>
        <dbReference type="ARBA" id="ARBA00011900"/>
    </source>
</evidence>
<comment type="similarity">
    <text evidence="1">Belongs to the N(4)/N(6)-methyltransferase family.</text>
</comment>
<keyword evidence="5" id="KW-0949">S-adenosyl-L-methionine</keyword>
<protein>
    <recommendedName>
        <fullName evidence="2">site-specific DNA-methyltransferase (adenine-specific)</fullName>
        <ecNumber evidence="2">2.1.1.72</ecNumber>
    </recommendedName>
</protein>
<dbReference type="GO" id="GO:0009007">
    <property type="term" value="F:site-specific DNA-methyltransferase (adenine-specific) activity"/>
    <property type="evidence" value="ECO:0007669"/>
    <property type="project" value="UniProtKB-EC"/>
</dbReference>
<dbReference type="InterPro" id="IPR012327">
    <property type="entry name" value="MeTrfase_D12"/>
</dbReference>
<organism evidence="7 8">
    <name type="scientific">Chitinophaga tropicalis</name>
    <dbReference type="NCBI Taxonomy" id="2683588"/>
    <lineage>
        <taxon>Bacteria</taxon>
        <taxon>Pseudomonadati</taxon>
        <taxon>Bacteroidota</taxon>
        <taxon>Chitinophagia</taxon>
        <taxon>Chitinophagales</taxon>
        <taxon>Chitinophagaceae</taxon>
        <taxon>Chitinophaga</taxon>
    </lineage>
</organism>
<dbReference type="PIRSF" id="PIRSF000398">
    <property type="entry name" value="M_m6A_EcoRV"/>
    <property type="match status" value="1"/>
</dbReference>
<dbReference type="PANTHER" id="PTHR30481:SF4">
    <property type="entry name" value="SITE-SPECIFIC DNA-METHYLTRANSFERASE (ADENINE-SPECIFIC)"/>
    <property type="match status" value="1"/>
</dbReference>
<dbReference type="InterPro" id="IPR023095">
    <property type="entry name" value="Ade_MeTrfase_dom_2"/>
</dbReference>
<evidence type="ECO:0000313" key="8">
    <source>
        <dbReference type="Proteomes" id="UP000461730"/>
    </source>
</evidence>
<evidence type="ECO:0000256" key="5">
    <source>
        <dbReference type="ARBA" id="ARBA00022691"/>
    </source>
</evidence>
<dbReference type="RefSeq" id="WP_157305067.1">
    <property type="nucleotide sequence ID" value="NZ_WRXN01000001.1"/>
</dbReference>
<comment type="caution">
    <text evidence="7">The sequence shown here is derived from an EMBL/GenBank/DDBJ whole genome shotgun (WGS) entry which is preliminary data.</text>
</comment>
<evidence type="ECO:0000313" key="7">
    <source>
        <dbReference type="EMBL" id="MVT07685.1"/>
    </source>
</evidence>
<dbReference type="GO" id="GO:0006298">
    <property type="term" value="P:mismatch repair"/>
    <property type="evidence" value="ECO:0007669"/>
    <property type="project" value="TreeGrafter"/>
</dbReference>
<dbReference type="PANTHER" id="PTHR30481">
    <property type="entry name" value="DNA ADENINE METHYLASE"/>
    <property type="match status" value="1"/>
</dbReference>
<name>A0A7K1U110_9BACT</name>
<dbReference type="GO" id="GO:0043565">
    <property type="term" value="F:sequence-specific DNA binding"/>
    <property type="evidence" value="ECO:0007669"/>
    <property type="project" value="TreeGrafter"/>
</dbReference>
<dbReference type="GO" id="GO:1904047">
    <property type="term" value="F:S-adenosyl-L-methionine binding"/>
    <property type="evidence" value="ECO:0007669"/>
    <property type="project" value="TreeGrafter"/>
</dbReference>
<keyword evidence="8" id="KW-1185">Reference proteome</keyword>
<dbReference type="GO" id="GO:0032259">
    <property type="term" value="P:methylation"/>
    <property type="evidence" value="ECO:0007669"/>
    <property type="project" value="UniProtKB-KW"/>
</dbReference>
<dbReference type="EMBL" id="WRXN01000001">
    <property type="protein sequence ID" value="MVT07685.1"/>
    <property type="molecule type" value="Genomic_DNA"/>
</dbReference>
<dbReference type="InterPro" id="IPR012263">
    <property type="entry name" value="M_m6A_EcoRV"/>
</dbReference>
<dbReference type="Pfam" id="PF02086">
    <property type="entry name" value="MethyltransfD12"/>
    <property type="match status" value="1"/>
</dbReference>
<proteinExistence type="inferred from homology"/>
<accession>A0A7K1U110</accession>
<comment type="catalytic activity">
    <reaction evidence="6">
        <text>a 2'-deoxyadenosine in DNA + S-adenosyl-L-methionine = an N(6)-methyl-2'-deoxyadenosine in DNA + S-adenosyl-L-homocysteine + H(+)</text>
        <dbReference type="Rhea" id="RHEA:15197"/>
        <dbReference type="Rhea" id="RHEA-COMP:12418"/>
        <dbReference type="Rhea" id="RHEA-COMP:12419"/>
        <dbReference type="ChEBI" id="CHEBI:15378"/>
        <dbReference type="ChEBI" id="CHEBI:57856"/>
        <dbReference type="ChEBI" id="CHEBI:59789"/>
        <dbReference type="ChEBI" id="CHEBI:90615"/>
        <dbReference type="ChEBI" id="CHEBI:90616"/>
        <dbReference type="EC" id="2.1.1.72"/>
    </reaction>
</comment>
<dbReference type="Gene3D" id="1.10.1020.10">
    <property type="entry name" value="Adenine-specific Methyltransferase, Domain 2"/>
    <property type="match status" value="1"/>
</dbReference>
<dbReference type="Gene3D" id="3.40.50.150">
    <property type="entry name" value="Vaccinia Virus protein VP39"/>
    <property type="match status" value="1"/>
</dbReference>
<dbReference type="SUPFAM" id="SSF53335">
    <property type="entry name" value="S-adenosyl-L-methionine-dependent methyltransferases"/>
    <property type="match status" value="1"/>
</dbReference>